<proteinExistence type="predicted"/>
<comment type="caution">
    <text evidence="3">The sequence shown here is derived from an EMBL/GenBank/DDBJ whole genome shotgun (WGS) entry which is preliminary data.</text>
</comment>
<dbReference type="PROSITE" id="PS00641">
    <property type="entry name" value="COMPLEX1_75K_1"/>
    <property type="match status" value="1"/>
</dbReference>
<gene>
    <name evidence="3" type="ORF">Cboi02_000210900</name>
</gene>
<feature type="domain" description="2Fe-2S ferredoxin-type" evidence="2">
    <location>
        <begin position="27"/>
        <end position="106"/>
    </location>
</feature>
<dbReference type="AlphaFoldDB" id="A0A9W6SXK7"/>
<keyword evidence="1" id="KW-0411">Iron-sulfur</keyword>
<dbReference type="InterPro" id="IPR036010">
    <property type="entry name" value="2Fe-2S_ferredoxin-like_sf"/>
</dbReference>
<dbReference type="GO" id="GO:0016020">
    <property type="term" value="C:membrane"/>
    <property type="evidence" value="ECO:0007669"/>
    <property type="project" value="InterPro"/>
</dbReference>
<dbReference type="GO" id="GO:0051536">
    <property type="term" value="F:iron-sulfur cluster binding"/>
    <property type="evidence" value="ECO:0007669"/>
    <property type="project" value="UniProtKB-KW"/>
</dbReference>
<dbReference type="CDD" id="cd00207">
    <property type="entry name" value="fer2"/>
    <property type="match status" value="1"/>
</dbReference>
<name>A0A9W6SXK7_CANBO</name>
<accession>A0A9W6SXK7</accession>
<protein>
    <submittedName>
        <fullName evidence="3">Unnamed protein product</fullName>
    </submittedName>
</protein>
<evidence type="ECO:0000259" key="2">
    <source>
        <dbReference type="PROSITE" id="PS51085"/>
    </source>
</evidence>
<dbReference type="EMBL" id="BSXN01000592">
    <property type="protein sequence ID" value="GME69146.1"/>
    <property type="molecule type" value="Genomic_DNA"/>
</dbReference>
<keyword evidence="4" id="KW-1185">Reference proteome</keyword>
<dbReference type="SUPFAM" id="SSF54292">
    <property type="entry name" value="2Fe-2S ferredoxin-like"/>
    <property type="match status" value="1"/>
</dbReference>
<keyword evidence="1" id="KW-0479">Metal-binding</keyword>
<organism evidence="3 4">
    <name type="scientific">Candida boidinii</name>
    <name type="common">Yeast</name>
    <dbReference type="NCBI Taxonomy" id="5477"/>
    <lineage>
        <taxon>Eukaryota</taxon>
        <taxon>Fungi</taxon>
        <taxon>Dikarya</taxon>
        <taxon>Ascomycota</taxon>
        <taxon>Saccharomycotina</taxon>
        <taxon>Pichiomycetes</taxon>
        <taxon>Pichiales</taxon>
        <taxon>Pichiaceae</taxon>
        <taxon>Ogataea</taxon>
        <taxon>Ogataea/Candida clade</taxon>
    </lineage>
</organism>
<evidence type="ECO:0000313" key="3">
    <source>
        <dbReference type="EMBL" id="GME69146.1"/>
    </source>
</evidence>
<sequence length="120" mass="13348">MLRISTRLIKRSQSSLRNFSTSSRKFAEVDVHIDGIPVKIEAGSSIIQAAEKAGVTIPRYCYHERLAIAGNCRMCLVEIERSPKLAAACAMPVMNDTVQIEVDSLKLLVKELLKIKLLVH</sequence>
<dbReference type="InterPro" id="IPR000283">
    <property type="entry name" value="NADH_UbQ_OxRdtase_75kDa_su_CS"/>
</dbReference>
<dbReference type="GO" id="GO:0008137">
    <property type="term" value="F:NADH dehydrogenase (ubiquinone) activity"/>
    <property type="evidence" value="ECO:0007669"/>
    <property type="project" value="InterPro"/>
</dbReference>
<dbReference type="InterPro" id="IPR001041">
    <property type="entry name" value="2Fe-2S_ferredoxin-type"/>
</dbReference>
<dbReference type="PROSITE" id="PS51085">
    <property type="entry name" value="2FE2S_FER_2"/>
    <property type="match status" value="1"/>
</dbReference>
<dbReference type="Pfam" id="PF13510">
    <property type="entry name" value="Fer2_4"/>
    <property type="match status" value="1"/>
</dbReference>
<dbReference type="GO" id="GO:0042773">
    <property type="term" value="P:ATP synthesis coupled electron transport"/>
    <property type="evidence" value="ECO:0007669"/>
    <property type="project" value="InterPro"/>
</dbReference>
<reference evidence="3" key="1">
    <citation type="submission" date="2023-04" db="EMBL/GenBank/DDBJ databases">
        <title>Candida boidinii NBRC 10035.</title>
        <authorList>
            <person name="Ichikawa N."/>
            <person name="Sato H."/>
            <person name="Tonouchi N."/>
        </authorList>
    </citation>
    <scope>NUCLEOTIDE SEQUENCE</scope>
    <source>
        <strain evidence="3">NBRC 10035</strain>
    </source>
</reference>
<evidence type="ECO:0000313" key="4">
    <source>
        <dbReference type="Proteomes" id="UP001165120"/>
    </source>
</evidence>
<keyword evidence="1" id="KW-0408">Iron</keyword>
<dbReference type="Gene3D" id="3.10.20.740">
    <property type="match status" value="1"/>
</dbReference>
<dbReference type="Proteomes" id="UP001165120">
    <property type="component" value="Unassembled WGS sequence"/>
</dbReference>
<evidence type="ECO:0000256" key="1">
    <source>
        <dbReference type="ARBA" id="ARBA00023014"/>
    </source>
</evidence>